<dbReference type="EMBL" id="JABFDB010000040">
    <property type="protein sequence ID" value="NYZ24444.1"/>
    <property type="molecule type" value="Genomic_DNA"/>
</dbReference>
<organism evidence="6 7">
    <name type="scientific">Azospirillum oleiclasticum</name>
    <dbReference type="NCBI Taxonomy" id="2735135"/>
    <lineage>
        <taxon>Bacteria</taxon>
        <taxon>Pseudomonadati</taxon>
        <taxon>Pseudomonadota</taxon>
        <taxon>Alphaproteobacteria</taxon>
        <taxon>Rhodospirillales</taxon>
        <taxon>Azospirillaceae</taxon>
        <taxon>Azospirillum</taxon>
    </lineage>
</organism>
<dbReference type="PANTHER" id="PTHR30246">
    <property type="entry name" value="2-KETO-3-DEOXY-6-PHOSPHOGLUCONATE ALDOLASE"/>
    <property type="match status" value="1"/>
</dbReference>
<dbReference type="SUPFAM" id="SSF51569">
    <property type="entry name" value="Aldolase"/>
    <property type="match status" value="1"/>
</dbReference>
<comment type="similarity">
    <text evidence="2">Belongs to the KHG/KDPG aldolase family.</text>
</comment>
<keyword evidence="7" id="KW-1185">Reference proteome</keyword>
<comment type="pathway">
    <text evidence="1">Carbohydrate acid metabolism.</text>
</comment>
<protein>
    <submittedName>
        <fullName evidence="6">2-dehydro-3-deoxy-6-phosphogalactonate aldolase</fullName>
        <ecNumber evidence="6">4.1.2.21</ecNumber>
    </submittedName>
</protein>
<evidence type="ECO:0000256" key="5">
    <source>
        <dbReference type="ARBA" id="ARBA00023277"/>
    </source>
</evidence>
<dbReference type="EC" id="4.1.2.21" evidence="6"/>
<dbReference type="CDD" id="cd00452">
    <property type="entry name" value="KDPG_aldolase"/>
    <property type="match status" value="1"/>
</dbReference>
<dbReference type="Pfam" id="PF01081">
    <property type="entry name" value="Aldolase"/>
    <property type="match status" value="1"/>
</dbReference>
<evidence type="ECO:0000256" key="2">
    <source>
        <dbReference type="ARBA" id="ARBA00006906"/>
    </source>
</evidence>
<reference evidence="6 7" key="1">
    <citation type="submission" date="2020-05" db="EMBL/GenBank/DDBJ databases">
        <title>Azospirillum oleiclasticum sp. nov, a nitrogen-fixing and heavy crude oil-emulsifying bacterium isolated from the crude oil of Yumen Oilfield.</title>
        <authorList>
            <person name="Wu D."/>
            <person name="Cai M."/>
            <person name="Zhang X."/>
        </authorList>
    </citation>
    <scope>NUCLEOTIDE SEQUENCE [LARGE SCALE GENOMIC DNA]</scope>
    <source>
        <strain evidence="6 7">ROY-1-1-2</strain>
    </source>
</reference>
<name>A0ABX2TJX9_9PROT</name>
<comment type="caution">
    <text evidence="6">The sequence shown here is derived from an EMBL/GenBank/DDBJ whole genome shotgun (WGS) entry which is preliminary data.</text>
</comment>
<evidence type="ECO:0000256" key="3">
    <source>
        <dbReference type="ARBA" id="ARBA00011233"/>
    </source>
</evidence>
<dbReference type="PANTHER" id="PTHR30246:SF1">
    <property type="entry name" value="2-DEHYDRO-3-DEOXY-6-PHOSPHOGALACTONATE ALDOLASE-RELATED"/>
    <property type="match status" value="1"/>
</dbReference>
<sequence>MDFDAAFRRCPLVAILRGLHPDEAVAVGTALVDAGMTVIEVPLNSPEPLHSIAALADALAGRAIVGAGTVMSADDVREVSSAGGRLIVTPHADTAVIRAAKTAELTCVPGVATPTEAFAALAAGADALKLFPAEAIPPKVVKALLAVLPAGTRLLPVGGVAPETMAGYVEAGAAGFGLGSGLYKHGMTPEEVGTRAAAYMTAWKDLGR</sequence>
<dbReference type="RefSeq" id="WP_180286216.1">
    <property type="nucleotide sequence ID" value="NZ_JABFDB010000040.1"/>
</dbReference>
<keyword evidence="4 6" id="KW-0456">Lyase</keyword>
<evidence type="ECO:0000313" key="7">
    <source>
        <dbReference type="Proteomes" id="UP000584642"/>
    </source>
</evidence>
<proteinExistence type="inferred from homology"/>
<evidence type="ECO:0000256" key="1">
    <source>
        <dbReference type="ARBA" id="ARBA00004761"/>
    </source>
</evidence>
<dbReference type="GO" id="GO:0008674">
    <property type="term" value="F:2-dehydro-3-deoxy-6-phosphogalactonate aldolase activity"/>
    <property type="evidence" value="ECO:0007669"/>
    <property type="project" value="UniProtKB-EC"/>
</dbReference>
<accession>A0ABX2TJX9</accession>
<dbReference type="Proteomes" id="UP000584642">
    <property type="component" value="Unassembled WGS sequence"/>
</dbReference>
<dbReference type="Gene3D" id="3.20.20.70">
    <property type="entry name" value="Aldolase class I"/>
    <property type="match status" value="1"/>
</dbReference>
<keyword evidence="5" id="KW-0119">Carbohydrate metabolism</keyword>
<dbReference type="InterPro" id="IPR000887">
    <property type="entry name" value="Aldlse_KDPG_KHG"/>
</dbReference>
<dbReference type="InterPro" id="IPR013785">
    <property type="entry name" value="Aldolase_TIM"/>
</dbReference>
<evidence type="ECO:0000313" key="6">
    <source>
        <dbReference type="EMBL" id="NYZ24444.1"/>
    </source>
</evidence>
<dbReference type="NCBIfam" id="NF006600">
    <property type="entry name" value="PRK09140.1"/>
    <property type="match status" value="1"/>
</dbReference>
<comment type="subunit">
    <text evidence="3">Homotrimer.</text>
</comment>
<gene>
    <name evidence="6" type="ORF">HND93_32470</name>
</gene>
<evidence type="ECO:0000256" key="4">
    <source>
        <dbReference type="ARBA" id="ARBA00023239"/>
    </source>
</evidence>